<dbReference type="GO" id="GO:0006631">
    <property type="term" value="P:fatty acid metabolic process"/>
    <property type="evidence" value="ECO:0007669"/>
    <property type="project" value="TreeGrafter"/>
</dbReference>
<proteinExistence type="predicted"/>
<organism evidence="5 6">
    <name type="scientific">Bursaphelenchus xylophilus</name>
    <name type="common">Pinewood nematode worm</name>
    <name type="synonym">Aphelenchoides xylophilus</name>
    <dbReference type="NCBI Taxonomy" id="6326"/>
    <lineage>
        <taxon>Eukaryota</taxon>
        <taxon>Metazoa</taxon>
        <taxon>Ecdysozoa</taxon>
        <taxon>Nematoda</taxon>
        <taxon>Chromadorea</taxon>
        <taxon>Rhabditida</taxon>
        <taxon>Tylenchina</taxon>
        <taxon>Tylenchomorpha</taxon>
        <taxon>Aphelenchoidea</taxon>
        <taxon>Aphelenchoididae</taxon>
        <taxon>Bursaphelenchus</taxon>
    </lineage>
</organism>
<dbReference type="SUPFAM" id="SSF47027">
    <property type="entry name" value="Acyl-CoA binding protein"/>
    <property type="match status" value="1"/>
</dbReference>
<dbReference type="PRINTS" id="PR00689">
    <property type="entry name" value="ACOABINDINGP"/>
</dbReference>
<dbReference type="Gene3D" id="1.20.80.10">
    <property type="match status" value="1"/>
</dbReference>
<evidence type="ECO:0000259" key="4">
    <source>
        <dbReference type="PROSITE" id="PS51228"/>
    </source>
</evidence>
<dbReference type="Proteomes" id="UP000582659">
    <property type="component" value="Unassembled WGS sequence"/>
</dbReference>
<dbReference type="EMBL" id="CAJFDI010000003">
    <property type="protein sequence ID" value="CAD5221030.1"/>
    <property type="molecule type" value="Genomic_DNA"/>
</dbReference>
<keyword evidence="3" id="KW-1133">Transmembrane helix</keyword>
<dbReference type="InterPro" id="IPR022408">
    <property type="entry name" value="Acyl-CoA-binding_prot_CS"/>
</dbReference>
<dbReference type="PANTHER" id="PTHR23310:SF77">
    <property type="entry name" value="LD25952P"/>
    <property type="match status" value="1"/>
</dbReference>
<feature type="transmembrane region" description="Helical" evidence="3">
    <location>
        <begin position="261"/>
        <end position="285"/>
    </location>
</feature>
<dbReference type="InterPro" id="IPR035984">
    <property type="entry name" value="Acyl-CoA-binding_sf"/>
</dbReference>
<accession>A0A7I8WJW4</accession>
<dbReference type="PROSITE" id="PS51228">
    <property type="entry name" value="ACB_2"/>
    <property type="match status" value="1"/>
</dbReference>
<dbReference type="PROSITE" id="PS00880">
    <property type="entry name" value="ACB_1"/>
    <property type="match status" value="1"/>
</dbReference>
<feature type="region of interest" description="Disordered" evidence="2">
    <location>
        <begin position="135"/>
        <end position="156"/>
    </location>
</feature>
<feature type="compositionally biased region" description="Polar residues" evidence="2">
    <location>
        <begin position="142"/>
        <end position="156"/>
    </location>
</feature>
<protein>
    <submittedName>
        <fullName evidence="5">(pine wood nematode) hypothetical protein</fullName>
    </submittedName>
</protein>
<comment type="caution">
    <text evidence="5">The sequence shown here is derived from an EMBL/GenBank/DDBJ whole genome shotgun (WGS) entry which is preliminary data.</text>
</comment>
<dbReference type="GO" id="GO:0005737">
    <property type="term" value="C:cytoplasm"/>
    <property type="evidence" value="ECO:0007669"/>
    <property type="project" value="TreeGrafter"/>
</dbReference>
<evidence type="ECO:0000256" key="1">
    <source>
        <dbReference type="ARBA" id="ARBA00023121"/>
    </source>
</evidence>
<dbReference type="EMBL" id="CAJFCV020000003">
    <property type="protein sequence ID" value="CAG9107629.1"/>
    <property type="molecule type" value="Genomic_DNA"/>
</dbReference>
<evidence type="ECO:0000313" key="6">
    <source>
        <dbReference type="Proteomes" id="UP000659654"/>
    </source>
</evidence>
<keyword evidence="6" id="KW-1185">Reference proteome</keyword>
<dbReference type="SMR" id="A0A7I8WJW4"/>
<sequence>MSSIQDFEKNLTPVSDEVFNAAVELVQNMPKDGDVVLSNEEKLSFYGLFKQATLGQCRSSSPGIWHVVERYKWDAWSALGSLEPSKAKSIYVHNLQNVMDKVLENRTVHELLSDPRWLHIRPIVEPKFKILGRTIDGPGGADSSSKPCSSSNVGEESVTESAYSEALISNPGSNVVSDDEYVDARGESPVVVTRSELSHSPLSSGAAPEDPMSRSLTSDLLNSFQMTTNLITQQIQTLNSAFNQQNKVLQRLFDKLNHYRIITWPLFIFLLIWPVLVQMFIRYMFRSK</sequence>
<evidence type="ECO:0000256" key="3">
    <source>
        <dbReference type="SAM" id="Phobius"/>
    </source>
</evidence>
<dbReference type="AlphaFoldDB" id="A0A7I8WJW4"/>
<dbReference type="InterPro" id="IPR014352">
    <property type="entry name" value="FERM/acyl-CoA-bd_prot_sf"/>
</dbReference>
<dbReference type="InterPro" id="IPR000582">
    <property type="entry name" value="Acyl-CoA-binding_protein"/>
</dbReference>
<keyword evidence="1" id="KW-0446">Lipid-binding</keyword>
<reference evidence="5" key="1">
    <citation type="submission" date="2020-09" db="EMBL/GenBank/DDBJ databases">
        <authorList>
            <person name="Kikuchi T."/>
        </authorList>
    </citation>
    <scope>NUCLEOTIDE SEQUENCE</scope>
    <source>
        <strain evidence="5">Ka4C1</strain>
    </source>
</reference>
<dbReference type="OrthoDB" id="71307at2759"/>
<evidence type="ECO:0000256" key="2">
    <source>
        <dbReference type="SAM" id="MobiDB-lite"/>
    </source>
</evidence>
<evidence type="ECO:0000313" key="5">
    <source>
        <dbReference type="EMBL" id="CAD5221030.1"/>
    </source>
</evidence>
<dbReference type="Proteomes" id="UP000659654">
    <property type="component" value="Unassembled WGS sequence"/>
</dbReference>
<name>A0A7I8WJW4_BURXY</name>
<dbReference type="Pfam" id="PF00887">
    <property type="entry name" value="ACBP"/>
    <property type="match status" value="1"/>
</dbReference>
<keyword evidence="3" id="KW-0472">Membrane</keyword>
<keyword evidence="3" id="KW-0812">Transmembrane</keyword>
<gene>
    <name evidence="5" type="ORF">BXYJ_LOCUS6474</name>
</gene>
<feature type="domain" description="ACB" evidence="4">
    <location>
        <begin position="15"/>
        <end position="104"/>
    </location>
</feature>
<dbReference type="GO" id="GO:0000062">
    <property type="term" value="F:fatty-acyl-CoA binding"/>
    <property type="evidence" value="ECO:0007669"/>
    <property type="project" value="InterPro"/>
</dbReference>
<dbReference type="PANTHER" id="PTHR23310">
    <property type="entry name" value="ACYL-COA-BINDING PROTEIN, ACBP"/>
    <property type="match status" value="1"/>
</dbReference>